<gene>
    <name evidence="2" type="ORF">G3I59_20345</name>
    <name evidence="3" type="ORF">SAMN05421854_104373</name>
</gene>
<evidence type="ECO:0000313" key="2">
    <source>
        <dbReference type="EMBL" id="NEC57883.1"/>
    </source>
</evidence>
<sequence>MTNPFDDQNGAFLVLVNDAKQYSLWPSFAEIPSGWRVSLGESSREEALAHISGHWTDLSPENIREAG</sequence>
<dbReference type="InterPro" id="IPR005153">
    <property type="entry name" value="MbtH-like_dom"/>
</dbReference>
<dbReference type="EMBL" id="FOWC01000004">
    <property type="protein sequence ID" value="SFP20465.1"/>
    <property type="molecule type" value="Genomic_DNA"/>
</dbReference>
<evidence type="ECO:0000259" key="1">
    <source>
        <dbReference type="SMART" id="SM00923"/>
    </source>
</evidence>
<evidence type="ECO:0000313" key="3">
    <source>
        <dbReference type="EMBL" id="SFP20465.1"/>
    </source>
</evidence>
<evidence type="ECO:0000313" key="4">
    <source>
        <dbReference type="Proteomes" id="UP000199137"/>
    </source>
</evidence>
<dbReference type="SMART" id="SM00923">
    <property type="entry name" value="MbtH"/>
    <property type="match status" value="1"/>
</dbReference>
<keyword evidence="5" id="KW-1185">Reference proteome</keyword>
<dbReference type="PANTHER" id="PTHR38444">
    <property type="entry name" value="ENTEROBACTIN BIOSYNTHESIS PROTEIN YBDZ"/>
    <property type="match status" value="1"/>
</dbReference>
<accession>A0A1I5NF47</accession>
<reference evidence="3 4" key="1">
    <citation type="submission" date="2016-10" db="EMBL/GenBank/DDBJ databases">
        <authorList>
            <person name="de Groot N.N."/>
        </authorList>
    </citation>
    <scope>NUCLEOTIDE SEQUENCE [LARGE SCALE GENOMIC DNA]</scope>
    <source>
        <strain evidence="3 4">DSM 44637</strain>
    </source>
</reference>
<dbReference type="InterPro" id="IPR038020">
    <property type="entry name" value="MbtH-like_sf"/>
</dbReference>
<dbReference type="OrthoDB" id="7584480at2"/>
<dbReference type="PANTHER" id="PTHR38444:SF1">
    <property type="entry name" value="ENTEROBACTIN BIOSYNTHESIS PROTEIN YBDZ"/>
    <property type="match status" value="1"/>
</dbReference>
<dbReference type="STRING" id="112413.SAMN05421854_104373"/>
<dbReference type="RefSeq" id="WP_067591365.1">
    <property type="nucleotide sequence ID" value="NZ_FOWC01000004.1"/>
</dbReference>
<dbReference type="Proteomes" id="UP000470404">
    <property type="component" value="Unassembled WGS sequence"/>
</dbReference>
<dbReference type="SUPFAM" id="SSF160582">
    <property type="entry name" value="MbtH-like"/>
    <property type="match status" value="1"/>
</dbReference>
<dbReference type="EMBL" id="JAAGNC010000094">
    <property type="protein sequence ID" value="NEC57883.1"/>
    <property type="molecule type" value="Genomic_DNA"/>
</dbReference>
<dbReference type="AlphaFoldDB" id="A0A1I5NF47"/>
<organism evidence="3 4">
    <name type="scientific">Amycolatopsis rubida</name>
    <dbReference type="NCBI Taxonomy" id="112413"/>
    <lineage>
        <taxon>Bacteria</taxon>
        <taxon>Bacillati</taxon>
        <taxon>Actinomycetota</taxon>
        <taxon>Actinomycetes</taxon>
        <taxon>Pseudonocardiales</taxon>
        <taxon>Pseudonocardiaceae</taxon>
        <taxon>Amycolatopsis</taxon>
    </lineage>
</organism>
<name>A0A1I5NF47_9PSEU</name>
<dbReference type="GO" id="GO:0005829">
    <property type="term" value="C:cytosol"/>
    <property type="evidence" value="ECO:0007669"/>
    <property type="project" value="TreeGrafter"/>
</dbReference>
<protein>
    <submittedName>
        <fullName evidence="2">MbtH family protein</fullName>
    </submittedName>
    <submittedName>
        <fullName evidence="3">MbtH protein</fullName>
    </submittedName>
</protein>
<dbReference type="Gene3D" id="3.90.820.10">
    <property type="entry name" value="Structural Genomics, Unknown Function 30-nov-00 1gh9 Mol_id"/>
    <property type="match status" value="1"/>
</dbReference>
<dbReference type="InterPro" id="IPR037407">
    <property type="entry name" value="MLP_fam"/>
</dbReference>
<dbReference type="GO" id="GO:0019290">
    <property type="term" value="P:siderophore biosynthetic process"/>
    <property type="evidence" value="ECO:0007669"/>
    <property type="project" value="TreeGrafter"/>
</dbReference>
<evidence type="ECO:0000313" key="5">
    <source>
        <dbReference type="Proteomes" id="UP000470404"/>
    </source>
</evidence>
<reference evidence="2 5" key="2">
    <citation type="submission" date="2020-01" db="EMBL/GenBank/DDBJ databases">
        <title>Insect and environment-associated Actinomycetes.</title>
        <authorList>
            <person name="Currrie C."/>
            <person name="Chevrette M."/>
            <person name="Carlson C."/>
            <person name="Stubbendieck R."/>
            <person name="Wendt-Pienkowski E."/>
        </authorList>
    </citation>
    <scope>NUCLEOTIDE SEQUENCE [LARGE SCALE GENOMIC DNA]</scope>
    <source>
        <strain evidence="2 5">SID8386</strain>
    </source>
</reference>
<feature type="domain" description="MbtH-like" evidence="1">
    <location>
        <begin position="3"/>
        <end position="53"/>
    </location>
</feature>
<dbReference type="Proteomes" id="UP000199137">
    <property type="component" value="Unassembled WGS sequence"/>
</dbReference>
<dbReference type="Pfam" id="PF03621">
    <property type="entry name" value="MbtH"/>
    <property type="match status" value="1"/>
</dbReference>
<proteinExistence type="predicted"/>